<evidence type="ECO:0000313" key="3">
    <source>
        <dbReference type="Proteomes" id="UP000606653"/>
    </source>
</evidence>
<protein>
    <submittedName>
        <fullName evidence="2">Membrane protein YjgA</fullName>
    </submittedName>
</protein>
<name>A0ABQ2KRU2_9BACL</name>
<evidence type="ECO:0000313" key="2">
    <source>
        <dbReference type="EMBL" id="GGN91126.1"/>
    </source>
</evidence>
<dbReference type="EMBL" id="BMLN01000001">
    <property type="protein sequence ID" value="GGN91126.1"/>
    <property type="molecule type" value="Genomic_DNA"/>
</dbReference>
<keyword evidence="1" id="KW-1133">Transmembrane helix</keyword>
<gene>
    <name evidence="2" type="primary">yjgA</name>
    <name evidence="2" type="ORF">GCM10010969_02400</name>
</gene>
<dbReference type="Proteomes" id="UP000606653">
    <property type="component" value="Unassembled WGS sequence"/>
</dbReference>
<keyword evidence="3" id="KW-1185">Reference proteome</keyword>
<keyword evidence="1" id="KW-0812">Transmembrane</keyword>
<dbReference type="Pfam" id="PF10990">
    <property type="entry name" value="DUF2809"/>
    <property type="match status" value="1"/>
</dbReference>
<feature type="transmembrane region" description="Helical" evidence="1">
    <location>
        <begin position="72"/>
        <end position="92"/>
    </location>
</feature>
<organism evidence="2 3">
    <name type="scientific">Saccharibacillus kuerlensis</name>
    <dbReference type="NCBI Taxonomy" id="459527"/>
    <lineage>
        <taxon>Bacteria</taxon>
        <taxon>Bacillati</taxon>
        <taxon>Bacillota</taxon>
        <taxon>Bacilli</taxon>
        <taxon>Bacillales</taxon>
        <taxon>Paenibacillaceae</taxon>
        <taxon>Saccharibacillus</taxon>
    </lineage>
</organism>
<sequence>MRGDRKRRHRRRFYGRRRAAYLTAVVIVMLLGLASRTYGLELPGFLAVHTGDALWAAMLYLLFRLLLPDRSLFVCAIAALALSFTIEFSQLYRADWINEIRDSTLGALMLGQGFLTADLARYAAGIAGALAVDITVLSLLRRLNRQK</sequence>
<keyword evidence="1" id="KW-0472">Membrane</keyword>
<comment type="caution">
    <text evidence="2">The sequence shown here is derived from an EMBL/GenBank/DDBJ whole genome shotgun (WGS) entry which is preliminary data.</text>
</comment>
<dbReference type="InterPro" id="IPR021257">
    <property type="entry name" value="DUF2809"/>
</dbReference>
<feature type="transmembrane region" description="Helical" evidence="1">
    <location>
        <begin position="119"/>
        <end position="140"/>
    </location>
</feature>
<feature type="transmembrane region" description="Helical" evidence="1">
    <location>
        <begin position="44"/>
        <end position="63"/>
    </location>
</feature>
<feature type="transmembrane region" description="Helical" evidence="1">
    <location>
        <begin position="20"/>
        <end position="38"/>
    </location>
</feature>
<evidence type="ECO:0000256" key="1">
    <source>
        <dbReference type="SAM" id="Phobius"/>
    </source>
</evidence>
<reference evidence="3" key="1">
    <citation type="journal article" date="2019" name="Int. J. Syst. Evol. Microbiol.">
        <title>The Global Catalogue of Microorganisms (GCM) 10K type strain sequencing project: providing services to taxonomists for standard genome sequencing and annotation.</title>
        <authorList>
            <consortium name="The Broad Institute Genomics Platform"/>
            <consortium name="The Broad Institute Genome Sequencing Center for Infectious Disease"/>
            <person name="Wu L."/>
            <person name="Ma J."/>
        </authorList>
    </citation>
    <scope>NUCLEOTIDE SEQUENCE [LARGE SCALE GENOMIC DNA]</scope>
    <source>
        <strain evidence="3">CGMCC 1.6964</strain>
    </source>
</reference>
<proteinExistence type="predicted"/>
<accession>A0ABQ2KRU2</accession>
<dbReference type="RefSeq" id="WP_018975176.1">
    <property type="nucleotide sequence ID" value="NZ_BMLN01000001.1"/>
</dbReference>